<keyword evidence="2" id="KW-1133">Transmembrane helix</keyword>
<sequence length="291" mass="30545">MASLFLRLEARLDQATPAKSCLCGLSLRACVMAGAIFMTLAGCVMLVHSPMSMVGTIKSLLAGHSSGMQRWAFVYVHIYLICLHLLTTAFLLYAVPLSVLALRSAFLEESRYLRSYFRMNVQVVGLLVLGSLFNLMLDNTLCDMAVSDPYGAVYPPTGDVADALEADRSAAGGAGRCGFGANVARLALSIALAVIYIYLAWITYCYRRELEQGTQLDDADHGGGVGVHGGARAPKPRGGGGEGVGSRGGYGDDGEDGGYGGRGGGGGYADTDGARGTEIPVRARIGDMVGR</sequence>
<organism evidence="3 4">
    <name type="scientific">Diacronema lutheri</name>
    <name type="common">Unicellular marine alga</name>
    <name type="synonym">Monochrysis lutheri</name>
    <dbReference type="NCBI Taxonomy" id="2081491"/>
    <lineage>
        <taxon>Eukaryota</taxon>
        <taxon>Haptista</taxon>
        <taxon>Haptophyta</taxon>
        <taxon>Pavlovophyceae</taxon>
        <taxon>Pavlovales</taxon>
        <taxon>Pavlovaceae</taxon>
        <taxon>Diacronema</taxon>
    </lineage>
</organism>
<keyword evidence="2" id="KW-0812">Transmembrane</keyword>
<evidence type="ECO:0000313" key="3">
    <source>
        <dbReference type="EMBL" id="KAG8458002.1"/>
    </source>
</evidence>
<gene>
    <name evidence="3" type="ORF">KFE25_012673</name>
</gene>
<keyword evidence="4" id="KW-1185">Reference proteome</keyword>
<dbReference type="EMBL" id="JAGTXO010000059">
    <property type="protein sequence ID" value="KAG8458002.1"/>
    <property type="molecule type" value="Genomic_DNA"/>
</dbReference>
<dbReference type="AlphaFoldDB" id="A0A8J6C0L4"/>
<evidence type="ECO:0000313" key="4">
    <source>
        <dbReference type="Proteomes" id="UP000751190"/>
    </source>
</evidence>
<name>A0A8J6C0L4_DIALT</name>
<dbReference type="Proteomes" id="UP000751190">
    <property type="component" value="Unassembled WGS sequence"/>
</dbReference>
<feature type="transmembrane region" description="Helical" evidence="2">
    <location>
        <begin position="71"/>
        <end position="95"/>
    </location>
</feature>
<evidence type="ECO:0008006" key="5">
    <source>
        <dbReference type="Google" id="ProtNLM"/>
    </source>
</evidence>
<feature type="transmembrane region" description="Helical" evidence="2">
    <location>
        <begin position="116"/>
        <end position="137"/>
    </location>
</feature>
<protein>
    <recommendedName>
        <fullName evidence="5">Transmembrane protein</fullName>
    </recommendedName>
</protein>
<evidence type="ECO:0000256" key="2">
    <source>
        <dbReference type="SAM" id="Phobius"/>
    </source>
</evidence>
<comment type="caution">
    <text evidence="3">The sequence shown here is derived from an EMBL/GenBank/DDBJ whole genome shotgun (WGS) entry which is preliminary data.</text>
</comment>
<evidence type="ECO:0000256" key="1">
    <source>
        <dbReference type="SAM" id="MobiDB-lite"/>
    </source>
</evidence>
<feature type="compositionally biased region" description="Gly residues" evidence="1">
    <location>
        <begin position="237"/>
        <end position="268"/>
    </location>
</feature>
<dbReference type="OrthoDB" id="10460179at2759"/>
<reference evidence="3" key="1">
    <citation type="submission" date="2021-05" db="EMBL/GenBank/DDBJ databases">
        <title>The genome of the haptophyte Pavlova lutheri (Diacronema luteri, Pavlovales) - a model for lipid biosynthesis in eukaryotic algae.</title>
        <authorList>
            <person name="Hulatt C.J."/>
            <person name="Posewitz M.C."/>
        </authorList>
    </citation>
    <scope>NUCLEOTIDE SEQUENCE</scope>
    <source>
        <strain evidence="3">NIVA-4/92</strain>
    </source>
</reference>
<keyword evidence="2" id="KW-0472">Membrane</keyword>
<accession>A0A8J6C0L4</accession>
<proteinExistence type="predicted"/>
<feature type="region of interest" description="Disordered" evidence="1">
    <location>
        <begin position="221"/>
        <end position="291"/>
    </location>
</feature>
<feature type="transmembrane region" description="Helical" evidence="2">
    <location>
        <begin position="29"/>
        <end position="51"/>
    </location>
</feature>
<feature type="transmembrane region" description="Helical" evidence="2">
    <location>
        <begin position="186"/>
        <end position="206"/>
    </location>
</feature>